<dbReference type="AlphaFoldDB" id="A0A7J5D607"/>
<comment type="caution">
    <text evidence="2">The sequence shown here is derived from an EMBL/GenBank/DDBJ whole genome shotgun (WGS) entry which is preliminary data.</text>
</comment>
<dbReference type="Proteomes" id="UP000442990">
    <property type="component" value="Unassembled WGS sequence"/>
</dbReference>
<organism evidence="2 3">
    <name type="scientific">Streptomyces triticiradicis</name>
    <dbReference type="NCBI Taxonomy" id="2651189"/>
    <lineage>
        <taxon>Bacteria</taxon>
        <taxon>Bacillati</taxon>
        <taxon>Actinomycetota</taxon>
        <taxon>Actinomycetes</taxon>
        <taxon>Kitasatosporales</taxon>
        <taxon>Streptomycetaceae</taxon>
        <taxon>Streptomyces</taxon>
    </lineage>
</organism>
<dbReference type="EMBL" id="WBKG01000039">
    <property type="protein sequence ID" value="KAB1979979.1"/>
    <property type="molecule type" value="Genomic_DNA"/>
</dbReference>
<accession>A0A7J5D607</accession>
<gene>
    <name evidence="2" type="ORF">F8144_34835</name>
</gene>
<name>A0A7J5D607_9ACTN</name>
<evidence type="ECO:0000313" key="2">
    <source>
        <dbReference type="EMBL" id="KAB1979979.1"/>
    </source>
</evidence>
<protein>
    <submittedName>
        <fullName evidence="2">Uncharacterized protein</fullName>
    </submittedName>
</protein>
<evidence type="ECO:0000256" key="1">
    <source>
        <dbReference type="SAM" id="MobiDB-lite"/>
    </source>
</evidence>
<reference evidence="2 3" key="1">
    <citation type="submission" date="2019-09" db="EMBL/GenBank/DDBJ databases">
        <title>Isolation and identification of active actinomycetes.</title>
        <authorList>
            <person name="Yu Z."/>
            <person name="Han C."/>
            <person name="Yu B."/>
        </authorList>
    </citation>
    <scope>NUCLEOTIDE SEQUENCE [LARGE SCALE GENOMIC DNA]</scope>
    <source>
        <strain evidence="2 3">NEAU-H2</strain>
    </source>
</reference>
<proteinExistence type="predicted"/>
<feature type="region of interest" description="Disordered" evidence="1">
    <location>
        <begin position="1"/>
        <end position="33"/>
    </location>
</feature>
<sequence length="238" mass="25082">MSGEQRPSQGQNPRQEQDARGGRNQVNIQSGRNTTIRQGAVVAGGDAHVGDVVAGDKITIVQKARQWAVANPLLAGGLAVVVLSGSIWTGVSLGSGSEVDRSVVNEPGLTGALHTVEQTRVAERLGDAASWCHLVQPGDGACENTMASSFATKSPSYRDRVDEVGLGEPEKTGTGAQVMLNWQGRNQGTVRLVRSGGRWQLNSSDYGLLKLCGAGIFLSLVDARSQELKCGMFQIPTS</sequence>
<feature type="compositionally biased region" description="Polar residues" evidence="1">
    <location>
        <begin position="1"/>
        <end position="14"/>
    </location>
</feature>
<feature type="compositionally biased region" description="Polar residues" evidence="1">
    <location>
        <begin position="24"/>
        <end position="33"/>
    </location>
</feature>
<evidence type="ECO:0000313" key="3">
    <source>
        <dbReference type="Proteomes" id="UP000442990"/>
    </source>
</evidence>
<keyword evidence="3" id="KW-1185">Reference proteome</keyword>